<evidence type="ECO:0000256" key="5">
    <source>
        <dbReference type="ARBA" id="ARBA00022432"/>
    </source>
</evidence>
<dbReference type="Gene3D" id="3.20.20.70">
    <property type="entry name" value="Aldolase class I"/>
    <property type="match status" value="1"/>
</dbReference>
<dbReference type="Pfam" id="PF00121">
    <property type="entry name" value="TIM"/>
    <property type="match status" value="1"/>
</dbReference>
<dbReference type="GO" id="GO:0006094">
    <property type="term" value="P:gluconeogenesis"/>
    <property type="evidence" value="ECO:0007669"/>
    <property type="project" value="UniProtKB-UniPathway"/>
</dbReference>
<dbReference type="Proteomes" id="UP000515154">
    <property type="component" value="Unplaced"/>
</dbReference>
<reference evidence="9" key="1">
    <citation type="submission" date="2025-08" db="UniProtKB">
        <authorList>
            <consortium name="RefSeq"/>
        </authorList>
    </citation>
    <scope>IDENTIFICATION</scope>
</reference>
<evidence type="ECO:0000256" key="4">
    <source>
        <dbReference type="ARBA" id="ARBA00019397"/>
    </source>
</evidence>
<evidence type="ECO:0000256" key="3">
    <source>
        <dbReference type="ARBA" id="ARBA00011738"/>
    </source>
</evidence>
<dbReference type="KEGG" id="osn:118761534"/>
<accession>A0A7E6EKD8</accession>
<dbReference type="GO" id="GO:0019563">
    <property type="term" value="P:glycerol catabolic process"/>
    <property type="evidence" value="ECO:0007669"/>
    <property type="project" value="TreeGrafter"/>
</dbReference>
<sequence length="147" mass="16745">MTFRADMIKDLGCDWTILGHSERRTLFRECDETVARKLVTAVKSGLKVIVCVGESLEERESGRTEDVLTRQINYIKSSKNVIVENAQNWNQIVIAYEPIWAIGTGRVATSSQVQEAHRFIRALIDTVGKSVKIIYGGCYFLREQRFC</sequence>
<dbReference type="AlphaFoldDB" id="A0A7E6EKD8"/>
<dbReference type="GO" id="GO:0005829">
    <property type="term" value="C:cytosol"/>
    <property type="evidence" value="ECO:0007669"/>
    <property type="project" value="TreeGrafter"/>
</dbReference>
<evidence type="ECO:0000256" key="6">
    <source>
        <dbReference type="ARBA" id="ARBA00023235"/>
    </source>
</evidence>
<keyword evidence="6 7" id="KW-0413">Isomerase</keyword>
<dbReference type="InterPro" id="IPR013785">
    <property type="entry name" value="Aldolase_TIM"/>
</dbReference>
<keyword evidence="5 7" id="KW-0312">Gluconeogenesis</keyword>
<comment type="pathway">
    <text evidence="1 7">Carbohydrate degradation; glycolysis; D-glyceraldehyde 3-phosphate from glycerone phosphate: step 1/1.</text>
</comment>
<keyword evidence="7" id="KW-0324">Glycolysis</keyword>
<evidence type="ECO:0000256" key="1">
    <source>
        <dbReference type="ARBA" id="ARBA00004680"/>
    </source>
</evidence>
<dbReference type="RefSeq" id="XP_036355435.1">
    <property type="nucleotide sequence ID" value="XM_036499542.1"/>
</dbReference>
<comment type="subunit">
    <text evidence="3">Homodimer.</text>
</comment>
<dbReference type="PROSITE" id="PS00171">
    <property type="entry name" value="TIM_1"/>
    <property type="match status" value="1"/>
</dbReference>
<dbReference type="InterPro" id="IPR020861">
    <property type="entry name" value="Triosephosphate_isomerase_AS"/>
</dbReference>
<name>A0A7E6EKD8_9MOLL</name>
<dbReference type="PANTHER" id="PTHR21139">
    <property type="entry name" value="TRIOSEPHOSPHATE ISOMERASE"/>
    <property type="match status" value="1"/>
</dbReference>
<proteinExistence type="inferred from homology"/>
<evidence type="ECO:0000256" key="2">
    <source>
        <dbReference type="ARBA" id="ARBA00007422"/>
    </source>
</evidence>
<dbReference type="GO" id="GO:0004807">
    <property type="term" value="F:triose-phosphate isomerase activity"/>
    <property type="evidence" value="ECO:0007669"/>
    <property type="project" value="UniProtKB-EC"/>
</dbReference>
<dbReference type="GO" id="GO:0046166">
    <property type="term" value="P:glyceraldehyde-3-phosphate biosynthetic process"/>
    <property type="evidence" value="ECO:0007669"/>
    <property type="project" value="TreeGrafter"/>
</dbReference>
<keyword evidence="8" id="KW-1185">Reference proteome</keyword>
<dbReference type="InterPro" id="IPR000652">
    <property type="entry name" value="Triosephosphate_isomerase"/>
</dbReference>
<comment type="catalytic activity">
    <reaction evidence="7">
        <text>D-glyceraldehyde 3-phosphate = dihydroxyacetone phosphate</text>
        <dbReference type="Rhea" id="RHEA:18585"/>
        <dbReference type="ChEBI" id="CHEBI:57642"/>
        <dbReference type="ChEBI" id="CHEBI:59776"/>
        <dbReference type="EC" id="5.3.1.1"/>
    </reaction>
</comment>
<dbReference type="CDD" id="cd00311">
    <property type="entry name" value="TIM"/>
    <property type="match status" value="1"/>
</dbReference>
<dbReference type="PANTHER" id="PTHR21139:SF2">
    <property type="entry name" value="TRIOSEPHOSPHATE ISOMERASE"/>
    <property type="match status" value="1"/>
</dbReference>
<dbReference type="InterPro" id="IPR035990">
    <property type="entry name" value="TIM_sf"/>
</dbReference>
<comment type="similarity">
    <text evidence="2 7">Belongs to the triosephosphate isomerase family.</text>
</comment>
<dbReference type="SUPFAM" id="SSF51351">
    <property type="entry name" value="Triosephosphate isomerase (TIM)"/>
    <property type="match status" value="1"/>
</dbReference>
<dbReference type="EC" id="5.3.1.1" evidence="7"/>
<organism evidence="8 9">
    <name type="scientific">Octopus sinensis</name>
    <name type="common">East Asian common octopus</name>
    <dbReference type="NCBI Taxonomy" id="2607531"/>
    <lineage>
        <taxon>Eukaryota</taxon>
        <taxon>Metazoa</taxon>
        <taxon>Spiralia</taxon>
        <taxon>Lophotrochozoa</taxon>
        <taxon>Mollusca</taxon>
        <taxon>Cephalopoda</taxon>
        <taxon>Coleoidea</taxon>
        <taxon>Octopodiformes</taxon>
        <taxon>Octopoda</taxon>
        <taxon>Incirrata</taxon>
        <taxon>Octopodidae</taxon>
        <taxon>Octopus</taxon>
    </lineage>
</organism>
<dbReference type="UniPathway" id="UPA00138"/>
<evidence type="ECO:0000256" key="7">
    <source>
        <dbReference type="RuleBase" id="RU363013"/>
    </source>
</evidence>
<evidence type="ECO:0000313" key="9">
    <source>
        <dbReference type="RefSeq" id="XP_036355435.1"/>
    </source>
</evidence>
<gene>
    <name evidence="9" type="primary">LOC118761534</name>
</gene>
<evidence type="ECO:0000313" key="8">
    <source>
        <dbReference type="Proteomes" id="UP000515154"/>
    </source>
</evidence>
<protein>
    <recommendedName>
        <fullName evidence="4 7">Triosephosphate isomerase</fullName>
        <ecNumber evidence="7">5.3.1.1</ecNumber>
    </recommendedName>
</protein>
<comment type="pathway">
    <text evidence="7">Carbohydrate biosynthesis; gluconeogenesis.</text>
</comment>
<dbReference type="UniPathway" id="UPA00109">
    <property type="reaction ID" value="UER00189"/>
</dbReference>
<dbReference type="PROSITE" id="PS51440">
    <property type="entry name" value="TIM_2"/>
    <property type="match status" value="1"/>
</dbReference>
<dbReference type="GO" id="GO:0006096">
    <property type="term" value="P:glycolytic process"/>
    <property type="evidence" value="ECO:0007669"/>
    <property type="project" value="UniProtKB-UniPathway"/>
</dbReference>